<evidence type="ECO:0000313" key="4">
    <source>
        <dbReference type="Proteomes" id="UP000293550"/>
    </source>
</evidence>
<dbReference type="EMBL" id="SCFB01000020">
    <property type="protein sequence ID" value="RZI45261.1"/>
    <property type="molecule type" value="Genomic_DNA"/>
</dbReference>
<gene>
    <name evidence="3" type="ORF">EQU50_07665</name>
</gene>
<evidence type="ECO:0000313" key="3">
    <source>
        <dbReference type="EMBL" id="RZI45261.1"/>
    </source>
</evidence>
<protein>
    <submittedName>
        <fullName evidence="3">Glycosyltransferase family 9 protein</fullName>
    </submittedName>
</protein>
<keyword evidence="4" id="KW-1185">Reference proteome</keyword>
<comment type="caution">
    <text evidence="3">The sequence shown here is derived from an EMBL/GenBank/DDBJ whole genome shotgun (WGS) entry which is preliminary data.</text>
</comment>
<keyword evidence="2 3" id="KW-0808">Transferase</keyword>
<dbReference type="SUPFAM" id="SSF53756">
    <property type="entry name" value="UDP-Glycosyltransferase/glycogen phosphorylase"/>
    <property type="match status" value="1"/>
</dbReference>
<dbReference type="AlphaFoldDB" id="A0A4Q7DEV2"/>
<evidence type="ECO:0000256" key="2">
    <source>
        <dbReference type="ARBA" id="ARBA00022679"/>
    </source>
</evidence>
<dbReference type="GO" id="GO:0005829">
    <property type="term" value="C:cytosol"/>
    <property type="evidence" value="ECO:0007669"/>
    <property type="project" value="TreeGrafter"/>
</dbReference>
<dbReference type="GO" id="GO:0009244">
    <property type="term" value="P:lipopolysaccharide core region biosynthetic process"/>
    <property type="evidence" value="ECO:0007669"/>
    <property type="project" value="TreeGrafter"/>
</dbReference>
<dbReference type="PANTHER" id="PTHR30160">
    <property type="entry name" value="TETRAACYLDISACCHARIDE 4'-KINASE-RELATED"/>
    <property type="match status" value="1"/>
</dbReference>
<dbReference type="Proteomes" id="UP000293550">
    <property type="component" value="Unassembled WGS sequence"/>
</dbReference>
<name>A0A4Q7DEV2_9PROT</name>
<sequence length="322" mass="36443">MKKILFITCSRIGDAVLTTGVLNHIQNATPSAQVTIASDPLPAPLFTDYPLLDNLIIFAKQKHSRHWFNLWKQVKGQHWDWVIDLRGSVISYALRCGRRSVWRQKPNDQRHKVEQIASMVGIPVTSPTIWFKHNRLEVAKNLLPEGTFYLAMAPAANWVGKQWAIERFTTIAGKFCETHPNAKIVLIAAPHERPMVQTLVENVPPAKLINLMDRHYDLGQIGACLQQCQLFLGNDSGLMHMAAAVGTPTIGLFGPSREENYGPYDGHFAETGVKVNTVIRILKTYDQLKAMPNFSHQSQDCYMNDLTVDTVWEILNQQYKQN</sequence>
<proteinExistence type="predicted"/>
<dbReference type="OrthoDB" id="9797795at2"/>
<dbReference type="RefSeq" id="WP_130154540.1">
    <property type="nucleotide sequence ID" value="NZ_SCFB01000020.1"/>
</dbReference>
<evidence type="ECO:0000256" key="1">
    <source>
        <dbReference type="ARBA" id="ARBA00022676"/>
    </source>
</evidence>
<accession>A0A4Q7DEV2</accession>
<dbReference type="Pfam" id="PF01075">
    <property type="entry name" value="Glyco_transf_9"/>
    <property type="match status" value="1"/>
</dbReference>
<dbReference type="GO" id="GO:0008713">
    <property type="term" value="F:ADP-heptose-lipopolysaccharide heptosyltransferase activity"/>
    <property type="evidence" value="ECO:0007669"/>
    <property type="project" value="TreeGrafter"/>
</dbReference>
<reference evidence="3 4" key="1">
    <citation type="submission" date="2018-10" db="EMBL/GenBank/DDBJ databases">
        <title>An updated phylogeny of the Alphaproteobacteria reveals that the parasitic Rickettsiales and Holosporales have independent origins.</title>
        <authorList>
            <person name="Munoz-Gomez S.A."/>
            <person name="Hess S."/>
            <person name="Burger G."/>
            <person name="Lang B.F."/>
            <person name="Susko E."/>
            <person name="Slamovits C.H."/>
            <person name="Roger A.J."/>
        </authorList>
    </citation>
    <scope>NUCLEOTIDE SEQUENCE [LARGE SCALE GENOMIC DNA]</scope>
    <source>
        <strain evidence="3">HOLO01</strain>
    </source>
</reference>
<dbReference type="Gene3D" id="3.40.50.2000">
    <property type="entry name" value="Glycogen Phosphorylase B"/>
    <property type="match status" value="2"/>
</dbReference>
<keyword evidence="1" id="KW-0328">Glycosyltransferase</keyword>
<dbReference type="InterPro" id="IPR002201">
    <property type="entry name" value="Glyco_trans_9"/>
</dbReference>
<dbReference type="CDD" id="cd03789">
    <property type="entry name" value="GT9_LPS_heptosyltransferase"/>
    <property type="match status" value="1"/>
</dbReference>
<organism evidence="3 4">
    <name type="scientific">Candidatus Finniella inopinata</name>
    <dbReference type="NCBI Taxonomy" id="1696036"/>
    <lineage>
        <taxon>Bacteria</taxon>
        <taxon>Pseudomonadati</taxon>
        <taxon>Pseudomonadota</taxon>
        <taxon>Alphaproteobacteria</taxon>
        <taxon>Holosporales</taxon>
        <taxon>Candidatus Paracaedibacteraceae</taxon>
        <taxon>Candidatus Finniella</taxon>
    </lineage>
</organism>
<dbReference type="InterPro" id="IPR051199">
    <property type="entry name" value="LPS_LOS_Heptosyltrfase"/>
</dbReference>